<dbReference type="Gene3D" id="2.10.270.10">
    <property type="entry name" value="Cholin Binding"/>
    <property type="match status" value="2"/>
</dbReference>
<dbReference type="EMBL" id="JAVJAN010000033">
    <property type="protein sequence ID" value="MDR5588235.1"/>
    <property type="molecule type" value="Genomic_DNA"/>
</dbReference>
<keyword evidence="5" id="KW-1185">Reference proteome</keyword>
<feature type="chain" id="PRO_5046195492" evidence="3">
    <location>
        <begin position="30"/>
        <end position="619"/>
    </location>
</feature>
<organism evidence="4 5">
    <name type="scientific">Clostridium aquiflavi</name>
    <dbReference type="NCBI Taxonomy" id="3073603"/>
    <lineage>
        <taxon>Bacteria</taxon>
        <taxon>Bacillati</taxon>
        <taxon>Bacillota</taxon>
        <taxon>Clostridia</taxon>
        <taxon>Eubacteriales</taxon>
        <taxon>Clostridiaceae</taxon>
        <taxon>Clostridium</taxon>
    </lineage>
</organism>
<accession>A0ABU1EIK6</accession>
<dbReference type="RefSeq" id="WP_309556709.1">
    <property type="nucleotide sequence ID" value="NZ_JAVJAN010000033.1"/>
</dbReference>
<feature type="signal peptide" evidence="3">
    <location>
        <begin position="1"/>
        <end position="29"/>
    </location>
</feature>
<keyword evidence="1" id="KW-0677">Repeat</keyword>
<keyword evidence="3" id="KW-0732">Signal</keyword>
<gene>
    <name evidence="4" type="ORF">RGC78_12235</name>
</gene>
<comment type="caution">
    <text evidence="4">The sequence shown here is derived from an EMBL/GenBank/DDBJ whole genome shotgun (WGS) entry which is preliminary data.</text>
</comment>
<feature type="repeat" description="Cell wall-binding" evidence="2">
    <location>
        <begin position="536"/>
        <end position="555"/>
    </location>
</feature>
<feature type="repeat" description="Cell wall-binding" evidence="2">
    <location>
        <begin position="556"/>
        <end position="575"/>
    </location>
</feature>
<sequence length="619" mass="68325">MFNRANKMTALLVAAAAVVSLVPATGVNAADVKRIESKDAKLYNVQAFKNGTFVVDGNPVDEDTDAIYYLKDGKFSELEDVDSGDDFYGVDSEKYLNIDDAQYFINLENGKVTDDSIKEDNADDAASALRKAIKKDTDGRYLEKETSGKDYASEQLPDLEKAQLAGNKFAEVWYGTKYNAKKDVKDIDDNNIAKQYYNVYTDAKGKYIDADYNVGKIKVETTTGSNVKASVTLKNTDTDKLVNDDDTQVIIDTDAKVIAQDSNNIYRTVTMTVKSDEAIEKINGIKLVEEVKDASGKVTTKGNMDVAGTKTFTVDNVSAPNEVTFKTIQKISKAQASDDIDGAKYAKNVNTYIISDEDGYTDKIDGDITGASDVNYTIVNGKLIAYSTTAHKIQTIEFKSNSAHYYTDIKDVCDDDITDVDVDVDGNVWMLDGGFVYKWDNDEDWDKVYKVDGSMSKLSVYDKNNMAAWDKDDEVYSIIGAKEDKEEEKPEVEVKAGWSQAADGTWTFVNADNTKATGWFQDGANWYLANAAGVMQTEWQTINGTWFYLGSNGAMQTGWQNINGAWYYLNPVSDGTRGAMKTGWINDNGTWYFADGSGKMLANTTVNGYVLGANGAWVK</sequence>
<evidence type="ECO:0000256" key="2">
    <source>
        <dbReference type="PROSITE-ProRule" id="PRU00591"/>
    </source>
</evidence>
<evidence type="ECO:0000313" key="5">
    <source>
        <dbReference type="Proteomes" id="UP001256646"/>
    </source>
</evidence>
<evidence type="ECO:0000256" key="3">
    <source>
        <dbReference type="SAM" id="SignalP"/>
    </source>
</evidence>
<proteinExistence type="predicted"/>
<name>A0ABU1EIK6_9CLOT</name>
<feature type="repeat" description="Cell wall-binding" evidence="2">
    <location>
        <begin position="581"/>
        <end position="600"/>
    </location>
</feature>
<dbReference type="Pfam" id="PF01473">
    <property type="entry name" value="Choline_bind_1"/>
    <property type="match status" value="2"/>
</dbReference>
<dbReference type="Pfam" id="PF19127">
    <property type="entry name" value="Choline_bind_3"/>
    <property type="match status" value="1"/>
</dbReference>
<dbReference type="InterPro" id="IPR018337">
    <property type="entry name" value="Cell_wall/Cho-bd_repeat"/>
</dbReference>
<dbReference type="PROSITE" id="PS51170">
    <property type="entry name" value="CW"/>
    <property type="match status" value="3"/>
</dbReference>
<evidence type="ECO:0000256" key="1">
    <source>
        <dbReference type="ARBA" id="ARBA00022737"/>
    </source>
</evidence>
<dbReference type="SUPFAM" id="SSF69360">
    <property type="entry name" value="Cell wall binding repeat"/>
    <property type="match status" value="1"/>
</dbReference>
<protein>
    <submittedName>
        <fullName evidence="4">N-acetylmuramoyl-L-alanine amidase family protein</fullName>
    </submittedName>
</protein>
<dbReference type="Proteomes" id="UP001256646">
    <property type="component" value="Unassembled WGS sequence"/>
</dbReference>
<reference evidence="4 5" key="1">
    <citation type="submission" date="2023-09" db="EMBL/GenBank/DDBJ databases">
        <authorList>
            <person name="Zhai L."/>
        </authorList>
    </citation>
    <scope>NUCLEOTIDE SEQUENCE [LARGE SCALE GENOMIC DNA]</scope>
    <source>
        <strain evidence="4 5">5 N-1</strain>
    </source>
</reference>
<evidence type="ECO:0000313" key="4">
    <source>
        <dbReference type="EMBL" id="MDR5588235.1"/>
    </source>
</evidence>